<dbReference type="InterPro" id="IPR029787">
    <property type="entry name" value="Nucleotide_cyclase"/>
</dbReference>
<comment type="caution">
    <text evidence="5">The sequence shown here is derived from an EMBL/GenBank/DDBJ whole genome shotgun (WGS) entry which is preliminary data.</text>
</comment>
<organism evidence="5 6">
    <name type="scientific">Ferviditalea candida</name>
    <dbReference type="NCBI Taxonomy" id="3108399"/>
    <lineage>
        <taxon>Bacteria</taxon>
        <taxon>Bacillati</taxon>
        <taxon>Bacillota</taxon>
        <taxon>Bacilli</taxon>
        <taxon>Bacillales</taxon>
        <taxon>Paenibacillaceae</taxon>
        <taxon>Ferviditalea</taxon>
    </lineage>
</organism>
<keyword evidence="1 2" id="KW-0129">CBS domain</keyword>
<reference evidence="5" key="1">
    <citation type="submission" date="2023-12" db="EMBL/GenBank/DDBJ databases">
        <title>Fervidustalea candida gen. nov., sp. nov., a novel member of the family Paenibacillaceae isolated from a geothermal area.</title>
        <authorList>
            <person name="Li W.-J."/>
            <person name="Jiao J.-Y."/>
            <person name="Chen Y."/>
        </authorList>
    </citation>
    <scope>NUCLEOTIDE SEQUENCE</scope>
    <source>
        <strain evidence="5">SYSU GA230002</strain>
    </source>
</reference>
<proteinExistence type="predicted"/>
<dbReference type="Pfam" id="PF00990">
    <property type="entry name" value="GGDEF"/>
    <property type="match status" value="1"/>
</dbReference>
<gene>
    <name evidence="5" type="ORF">VF724_03650</name>
</gene>
<dbReference type="NCBIfam" id="TIGR00254">
    <property type="entry name" value="GGDEF"/>
    <property type="match status" value="1"/>
</dbReference>
<dbReference type="SUPFAM" id="SSF55073">
    <property type="entry name" value="Nucleotide cyclase"/>
    <property type="match status" value="1"/>
</dbReference>
<dbReference type="Pfam" id="PF00571">
    <property type="entry name" value="CBS"/>
    <property type="match status" value="2"/>
</dbReference>
<dbReference type="InterPro" id="IPR051257">
    <property type="entry name" value="Diverse_CBS-Domain"/>
</dbReference>
<dbReference type="Gene3D" id="3.30.70.270">
    <property type="match status" value="1"/>
</dbReference>
<protein>
    <submittedName>
        <fullName evidence="5">GGDEF domain-containing protein</fullName>
    </submittedName>
</protein>
<evidence type="ECO:0000259" key="3">
    <source>
        <dbReference type="PROSITE" id="PS50887"/>
    </source>
</evidence>
<evidence type="ECO:0000313" key="5">
    <source>
        <dbReference type="EMBL" id="MEB3100750.1"/>
    </source>
</evidence>
<dbReference type="InterPro" id="IPR043128">
    <property type="entry name" value="Rev_trsase/Diguanyl_cyclase"/>
</dbReference>
<feature type="domain" description="GGDEF" evidence="3">
    <location>
        <begin position="142"/>
        <end position="264"/>
    </location>
</feature>
<keyword evidence="6" id="KW-1185">Reference proteome</keyword>
<dbReference type="SMART" id="SM00267">
    <property type="entry name" value="GGDEF"/>
    <property type="match status" value="1"/>
</dbReference>
<dbReference type="CDD" id="cd01949">
    <property type="entry name" value="GGDEF"/>
    <property type="match status" value="1"/>
</dbReference>
<dbReference type="InterPro" id="IPR000644">
    <property type="entry name" value="CBS_dom"/>
</dbReference>
<name>A0ABU5ZE25_9BACL</name>
<feature type="domain" description="CBS" evidence="4">
    <location>
        <begin position="65"/>
        <end position="120"/>
    </location>
</feature>
<dbReference type="Proteomes" id="UP001310386">
    <property type="component" value="Unassembled WGS sequence"/>
</dbReference>
<dbReference type="PROSITE" id="PS50887">
    <property type="entry name" value="GGDEF"/>
    <property type="match status" value="1"/>
</dbReference>
<dbReference type="PROSITE" id="PS51371">
    <property type="entry name" value="CBS"/>
    <property type="match status" value="2"/>
</dbReference>
<accession>A0ABU5ZE25</accession>
<dbReference type="PANTHER" id="PTHR43080:SF2">
    <property type="entry name" value="CBS DOMAIN-CONTAINING PROTEIN"/>
    <property type="match status" value="1"/>
</dbReference>
<dbReference type="SMART" id="SM00116">
    <property type="entry name" value="CBS"/>
    <property type="match status" value="2"/>
</dbReference>
<dbReference type="InterPro" id="IPR046342">
    <property type="entry name" value="CBS_dom_sf"/>
</dbReference>
<dbReference type="RefSeq" id="WP_371752863.1">
    <property type="nucleotide sequence ID" value="NZ_JAYJLD010000003.1"/>
</dbReference>
<sequence>MRVGELMTASFYTVSSIKSVTYAAELMERFKVGSLLVVDDGEIIGIVTSRDIRSAHPNRIVADASTKDIISVDKECFVWDALSMMERHEIERLAVTAEGKITGIITRETLRNKTSQLLDPLTNLYRVDYLEYVAGKLLRDKQKFHLIFIDFNQFGKVNKDYGHPFGNDLLKIFSRRLLDLKCEHDYFCRYGGDEFVIVTTRDETEMDKFLDLLTAPIHLNDICITLSAGVLNGYNEESWFEMSFRDMLVKVSLASTNNKKRQVS</sequence>
<dbReference type="EMBL" id="JAYJLD010000003">
    <property type="protein sequence ID" value="MEB3100750.1"/>
    <property type="molecule type" value="Genomic_DNA"/>
</dbReference>
<evidence type="ECO:0000256" key="2">
    <source>
        <dbReference type="PROSITE-ProRule" id="PRU00703"/>
    </source>
</evidence>
<evidence type="ECO:0000313" key="6">
    <source>
        <dbReference type="Proteomes" id="UP001310386"/>
    </source>
</evidence>
<evidence type="ECO:0000259" key="4">
    <source>
        <dbReference type="PROSITE" id="PS51371"/>
    </source>
</evidence>
<evidence type="ECO:0000256" key="1">
    <source>
        <dbReference type="ARBA" id="ARBA00023122"/>
    </source>
</evidence>
<dbReference type="SUPFAM" id="SSF54631">
    <property type="entry name" value="CBS-domain pair"/>
    <property type="match status" value="1"/>
</dbReference>
<feature type="domain" description="CBS" evidence="4">
    <location>
        <begin position="7"/>
        <end position="64"/>
    </location>
</feature>
<dbReference type="InterPro" id="IPR000160">
    <property type="entry name" value="GGDEF_dom"/>
</dbReference>
<dbReference type="PANTHER" id="PTHR43080">
    <property type="entry name" value="CBS DOMAIN-CONTAINING PROTEIN CBSX3, MITOCHONDRIAL"/>
    <property type="match status" value="1"/>
</dbReference>
<dbReference type="Gene3D" id="3.10.580.10">
    <property type="entry name" value="CBS-domain"/>
    <property type="match status" value="1"/>
</dbReference>